<keyword evidence="5" id="KW-0406">Ion transport</keyword>
<feature type="transmembrane region" description="Helical" evidence="7">
    <location>
        <begin position="38"/>
        <end position="56"/>
    </location>
</feature>
<evidence type="ECO:0000313" key="9">
    <source>
        <dbReference type="EMBL" id="MFD2463482.1"/>
    </source>
</evidence>
<dbReference type="PANTHER" id="PTHR32468">
    <property type="entry name" value="CATION/H + ANTIPORTER"/>
    <property type="match status" value="1"/>
</dbReference>
<keyword evidence="2" id="KW-0813">Transport</keyword>
<feature type="transmembrane region" description="Helical" evidence="7">
    <location>
        <begin position="141"/>
        <end position="161"/>
    </location>
</feature>
<keyword evidence="10" id="KW-1185">Reference proteome</keyword>
<accession>A0ABW5GRG7</accession>
<dbReference type="Proteomes" id="UP001597419">
    <property type="component" value="Unassembled WGS sequence"/>
</dbReference>
<evidence type="ECO:0000259" key="8">
    <source>
        <dbReference type="Pfam" id="PF00999"/>
    </source>
</evidence>
<feature type="transmembrane region" description="Helical" evidence="7">
    <location>
        <begin position="105"/>
        <end position="129"/>
    </location>
</feature>
<evidence type="ECO:0000256" key="4">
    <source>
        <dbReference type="ARBA" id="ARBA00022989"/>
    </source>
</evidence>
<proteinExistence type="predicted"/>
<keyword evidence="6 7" id="KW-0472">Membrane</keyword>
<sequence length="421" mass="43166">MNPVGGAGLAQHVVLALAAVLLLAFLGRLAARRLRQPVVIGEIALGLAVGPLVLAAGGPRLLEVLLPPAVLDWLRFVGHAGLVLFVIGVAHELRRAREPVGGRSVGWTVVGAVAVPLAMGGILATWVLVDDDPALRGTAPPAALVVLLAVSLAVTAVPVLARILEDRELTGTRLGRLSMTVAVITDGLAWLLLAVAIGLATGGMGNVSRVGIVIIVALLGAAGCWALLRTPSANRFAARFPSAAAVVIAAGGLVLSGTLQHLGLTEIFGALLVGLAIPTGRRQTAWHTAVRTVTDVGRRIVPVFFVVTGVTVFARRFDTLPWAAMVLATVLGVLGKVGGGYLGARMGREPPDFAMRMGVLLNARGLTELVVLQAGYSAGILTSGMYLALVVMALVATVVTGPVDALLARKPLVALGNGAPR</sequence>
<feature type="transmembrane region" description="Helical" evidence="7">
    <location>
        <begin position="207"/>
        <end position="228"/>
    </location>
</feature>
<dbReference type="InterPro" id="IPR006153">
    <property type="entry name" value="Cation/H_exchanger_TM"/>
</dbReference>
<dbReference type="InterPro" id="IPR038770">
    <property type="entry name" value="Na+/solute_symporter_sf"/>
</dbReference>
<dbReference type="PANTHER" id="PTHR32468:SF0">
    <property type="entry name" value="K(+)_H(+) ANTIPORTER 1"/>
    <property type="match status" value="1"/>
</dbReference>
<dbReference type="Pfam" id="PF00999">
    <property type="entry name" value="Na_H_Exchanger"/>
    <property type="match status" value="1"/>
</dbReference>
<dbReference type="Gene3D" id="1.20.1530.20">
    <property type="match status" value="1"/>
</dbReference>
<feature type="transmembrane region" description="Helical" evidence="7">
    <location>
        <begin position="181"/>
        <end position="201"/>
    </location>
</feature>
<evidence type="ECO:0000256" key="1">
    <source>
        <dbReference type="ARBA" id="ARBA00004141"/>
    </source>
</evidence>
<evidence type="ECO:0000256" key="2">
    <source>
        <dbReference type="ARBA" id="ARBA00022448"/>
    </source>
</evidence>
<feature type="transmembrane region" description="Helical" evidence="7">
    <location>
        <begin position="240"/>
        <end position="256"/>
    </location>
</feature>
<protein>
    <submittedName>
        <fullName evidence="9">Cation:proton antiporter</fullName>
    </submittedName>
</protein>
<feature type="domain" description="Cation/H+ exchanger transmembrane" evidence="8">
    <location>
        <begin position="22"/>
        <end position="403"/>
    </location>
</feature>
<organism evidence="9 10">
    <name type="scientific">Amycolatopsis samaneae</name>
    <dbReference type="NCBI Taxonomy" id="664691"/>
    <lineage>
        <taxon>Bacteria</taxon>
        <taxon>Bacillati</taxon>
        <taxon>Actinomycetota</taxon>
        <taxon>Actinomycetes</taxon>
        <taxon>Pseudonocardiales</taxon>
        <taxon>Pseudonocardiaceae</taxon>
        <taxon>Amycolatopsis</taxon>
    </lineage>
</organism>
<reference evidence="10" key="1">
    <citation type="journal article" date="2019" name="Int. J. Syst. Evol. Microbiol.">
        <title>The Global Catalogue of Microorganisms (GCM) 10K type strain sequencing project: providing services to taxonomists for standard genome sequencing and annotation.</title>
        <authorList>
            <consortium name="The Broad Institute Genomics Platform"/>
            <consortium name="The Broad Institute Genome Sequencing Center for Infectious Disease"/>
            <person name="Wu L."/>
            <person name="Ma J."/>
        </authorList>
    </citation>
    <scope>NUCLEOTIDE SEQUENCE [LARGE SCALE GENOMIC DNA]</scope>
    <source>
        <strain evidence="10">CGMCC 4.7643</strain>
    </source>
</reference>
<dbReference type="EMBL" id="JBHUKU010000021">
    <property type="protein sequence ID" value="MFD2463482.1"/>
    <property type="molecule type" value="Genomic_DNA"/>
</dbReference>
<evidence type="ECO:0000313" key="10">
    <source>
        <dbReference type="Proteomes" id="UP001597419"/>
    </source>
</evidence>
<keyword evidence="3 7" id="KW-0812">Transmembrane</keyword>
<feature type="transmembrane region" description="Helical" evidence="7">
    <location>
        <begin position="386"/>
        <end position="407"/>
    </location>
</feature>
<feature type="transmembrane region" description="Helical" evidence="7">
    <location>
        <begin position="6"/>
        <end position="26"/>
    </location>
</feature>
<feature type="transmembrane region" description="Helical" evidence="7">
    <location>
        <begin position="300"/>
        <end position="317"/>
    </location>
</feature>
<feature type="transmembrane region" description="Helical" evidence="7">
    <location>
        <begin position="262"/>
        <end position="279"/>
    </location>
</feature>
<name>A0ABW5GRG7_9PSEU</name>
<feature type="transmembrane region" description="Helical" evidence="7">
    <location>
        <begin position="323"/>
        <end position="342"/>
    </location>
</feature>
<dbReference type="InterPro" id="IPR050794">
    <property type="entry name" value="CPA2_transporter"/>
</dbReference>
<comment type="subcellular location">
    <subcellularLocation>
        <location evidence="1">Membrane</location>
        <topology evidence="1">Multi-pass membrane protein</topology>
    </subcellularLocation>
</comment>
<evidence type="ECO:0000256" key="5">
    <source>
        <dbReference type="ARBA" id="ARBA00023065"/>
    </source>
</evidence>
<gene>
    <name evidence="9" type="ORF">ACFSYJ_33055</name>
</gene>
<dbReference type="RefSeq" id="WP_345400323.1">
    <property type="nucleotide sequence ID" value="NZ_BAABHG010000011.1"/>
</dbReference>
<evidence type="ECO:0000256" key="7">
    <source>
        <dbReference type="SAM" id="Phobius"/>
    </source>
</evidence>
<evidence type="ECO:0000256" key="6">
    <source>
        <dbReference type="ARBA" id="ARBA00023136"/>
    </source>
</evidence>
<comment type="caution">
    <text evidence="9">The sequence shown here is derived from an EMBL/GenBank/DDBJ whole genome shotgun (WGS) entry which is preliminary data.</text>
</comment>
<feature type="transmembrane region" description="Helical" evidence="7">
    <location>
        <begin position="76"/>
        <end position="93"/>
    </location>
</feature>
<evidence type="ECO:0000256" key="3">
    <source>
        <dbReference type="ARBA" id="ARBA00022692"/>
    </source>
</evidence>
<keyword evidence="4 7" id="KW-1133">Transmembrane helix</keyword>